<keyword evidence="12" id="KW-1185">Reference proteome</keyword>
<protein>
    <submittedName>
        <fullName evidence="11">Exodeoxyribonuclease-3</fullName>
        <ecNumber evidence="11">3.1.11.2</ecNumber>
    </submittedName>
</protein>
<evidence type="ECO:0000256" key="9">
    <source>
        <dbReference type="SAM" id="MobiDB-lite"/>
    </source>
</evidence>
<dbReference type="InterPro" id="IPR004808">
    <property type="entry name" value="AP_endonuc_1"/>
</dbReference>
<dbReference type="PANTHER" id="PTHR43250:SF1">
    <property type="entry name" value="EXODEOXYRIBONUCLEASE III"/>
    <property type="match status" value="1"/>
</dbReference>
<keyword evidence="5 7" id="KW-0460">Magnesium</keyword>
<evidence type="ECO:0000256" key="5">
    <source>
        <dbReference type="ARBA" id="ARBA00022842"/>
    </source>
</evidence>
<accession>A0A7Y9IW30</accession>
<dbReference type="InterPro" id="IPR005135">
    <property type="entry name" value="Endo/exonuclease/phosphatase"/>
</dbReference>
<feature type="active site" evidence="6">
    <location>
        <position position="106"/>
    </location>
</feature>
<evidence type="ECO:0000256" key="7">
    <source>
        <dbReference type="PIRSR" id="PIRSR604808-2"/>
    </source>
</evidence>
<organism evidence="11 12">
    <name type="scientific">Pigmentiphaga litoralis</name>
    <dbReference type="NCBI Taxonomy" id="516702"/>
    <lineage>
        <taxon>Bacteria</taxon>
        <taxon>Pseudomonadati</taxon>
        <taxon>Pseudomonadota</taxon>
        <taxon>Betaproteobacteria</taxon>
        <taxon>Burkholderiales</taxon>
        <taxon>Alcaligenaceae</taxon>
        <taxon>Pigmentiphaga</taxon>
    </lineage>
</organism>
<evidence type="ECO:0000313" key="12">
    <source>
        <dbReference type="Proteomes" id="UP000542125"/>
    </source>
</evidence>
<feature type="region of interest" description="Disordered" evidence="9">
    <location>
        <begin position="268"/>
        <end position="362"/>
    </location>
</feature>
<evidence type="ECO:0000256" key="8">
    <source>
        <dbReference type="PIRSR" id="PIRSR604808-3"/>
    </source>
</evidence>
<keyword evidence="4 11" id="KW-0378">Hydrolase</keyword>
<comment type="similarity">
    <text evidence="2">Belongs to the DNA repair enzymes AP/ExoA family.</text>
</comment>
<reference evidence="11 12" key="1">
    <citation type="submission" date="2020-07" db="EMBL/GenBank/DDBJ databases">
        <title>Genomic Encyclopedia of Type Strains, Phase IV (KMG-V): Genome sequencing to study the core and pangenomes of soil and plant-associated prokaryotes.</title>
        <authorList>
            <person name="Whitman W."/>
        </authorList>
    </citation>
    <scope>NUCLEOTIDE SEQUENCE [LARGE SCALE GENOMIC DNA]</scope>
    <source>
        <strain evidence="11 12">SAS40</strain>
    </source>
</reference>
<dbReference type="InterPro" id="IPR036691">
    <property type="entry name" value="Endo/exonu/phosph_ase_sf"/>
</dbReference>
<dbReference type="InterPro" id="IPR020848">
    <property type="entry name" value="AP_endonuclease_F1_CS"/>
</dbReference>
<dbReference type="NCBIfam" id="TIGR00195">
    <property type="entry name" value="exoDNase_III"/>
    <property type="match status" value="1"/>
</dbReference>
<comment type="caution">
    <text evidence="11">The sequence shown here is derived from an EMBL/GenBank/DDBJ whole genome shotgun (WGS) entry which is preliminary data.</text>
</comment>
<feature type="site" description="Transition state stabilizer" evidence="8">
    <location>
        <position position="149"/>
    </location>
</feature>
<evidence type="ECO:0000256" key="1">
    <source>
        <dbReference type="ARBA" id="ARBA00001936"/>
    </source>
</evidence>
<evidence type="ECO:0000256" key="3">
    <source>
        <dbReference type="ARBA" id="ARBA00022723"/>
    </source>
</evidence>
<dbReference type="GO" id="GO:0003677">
    <property type="term" value="F:DNA binding"/>
    <property type="evidence" value="ECO:0007669"/>
    <property type="project" value="InterPro"/>
</dbReference>
<dbReference type="Gene3D" id="3.60.10.10">
    <property type="entry name" value="Endonuclease/exonuclease/phosphatase"/>
    <property type="match status" value="1"/>
</dbReference>
<feature type="compositionally biased region" description="Basic residues" evidence="9">
    <location>
        <begin position="280"/>
        <end position="291"/>
    </location>
</feature>
<feature type="binding site" evidence="7">
    <location>
        <position position="7"/>
    </location>
    <ligand>
        <name>Mg(2+)</name>
        <dbReference type="ChEBI" id="CHEBI:18420"/>
        <label>1</label>
    </ligand>
</feature>
<dbReference type="GO" id="GO:0046872">
    <property type="term" value="F:metal ion binding"/>
    <property type="evidence" value="ECO:0007669"/>
    <property type="project" value="UniProtKB-KW"/>
</dbReference>
<dbReference type="CDD" id="cd09086">
    <property type="entry name" value="ExoIII-like_AP-endo"/>
    <property type="match status" value="1"/>
</dbReference>
<feature type="binding site" evidence="7">
    <location>
        <position position="248"/>
    </location>
    <ligand>
        <name>Mg(2+)</name>
        <dbReference type="ChEBI" id="CHEBI:18420"/>
        <label>1</label>
    </ligand>
</feature>
<dbReference type="PROSITE" id="PS00728">
    <property type="entry name" value="AP_NUCLEASE_F1_3"/>
    <property type="match status" value="1"/>
</dbReference>
<dbReference type="PROSITE" id="PS51435">
    <property type="entry name" value="AP_NUCLEASE_F1_4"/>
    <property type="match status" value="1"/>
</dbReference>
<evidence type="ECO:0000256" key="4">
    <source>
        <dbReference type="ARBA" id="ARBA00022801"/>
    </source>
</evidence>
<proteinExistence type="inferred from homology"/>
<sequence>MKIATFNINGIRARLPALLEWLGREAPDVACLQELKTTDATFPADEIRAAGYGVISHGQKSWNGVAILARDTDPVETRRGLPGFEKDEHSRYLEAAVNGVLIGCLYLPNGNPQPGPKFDYKLAWFEHFLKHAQTLFDSGHPVVLAGDYNVVPTDDDIYNPKSWLKDALLQPESRECFARLVDQGWTDALRAQYPDERIYTFWDYFRQHWQKNSGLRIDHLLLSKDLAPRLESAGVDRWVRDLPHASDHAPTWIVLGEAKTAVKKTAAKKTAAKKAEPKKAAVKKAAPKKSASKTAAAEQVPATPPPAKKASATQPAQTQPAQTKRPAAPPATPTSPATRATAPKPSAHKAPSRRTAARKISG</sequence>
<feature type="binding site" evidence="7">
    <location>
        <position position="147"/>
    </location>
    <ligand>
        <name>Mg(2+)</name>
        <dbReference type="ChEBI" id="CHEBI:18420"/>
        <label>1</label>
    </ligand>
</feature>
<dbReference type="EMBL" id="JACBYR010000001">
    <property type="protein sequence ID" value="NYE84147.1"/>
    <property type="molecule type" value="Genomic_DNA"/>
</dbReference>
<evidence type="ECO:0000256" key="6">
    <source>
        <dbReference type="PIRSR" id="PIRSR604808-1"/>
    </source>
</evidence>
<feature type="binding site" evidence="7">
    <location>
        <position position="34"/>
    </location>
    <ligand>
        <name>Mg(2+)</name>
        <dbReference type="ChEBI" id="CHEBI:18420"/>
        <label>1</label>
    </ligand>
</feature>
<dbReference type="InterPro" id="IPR037493">
    <property type="entry name" value="ExoIII-like"/>
</dbReference>
<dbReference type="Pfam" id="PF03372">
    <property type="entry name" value="Exo_endo_phos"/>
    <property type="match status" value="1"/>
</dbReference>
<evidence type="ECO:0000313" key="11">
    <source>
        <dbReference type="EMBL" id="NYE84147.1"/>
    </source>
</evidence>
<comment type="cofactor">
    <cofactor evidence="1">
        <name>Mn(2+)</name>
        <dbReference type="ChEBI" id="CHEBI:29035"/>
    </cofactor>
</comment>
<evidence type="ECO:0000256" key="2">
    <source>
        <dbReference type="ARBA" id="ARBA00007092"/>
    </source>
</evidence>
<dbReference type="AlphaFoldDB" id="A0A7Y9IW30"/>
<dbReference type="GO" id="GO:0008311">
    <property type="term" value="F:double-stranded DNA 3'-5' DNA exonuclease activity"/>
    <property type="evidence" value="ECO:0007669"/>
    <property type="project" value="UniProtKB-EC"/>
</dbReference>
<feature type="domain" description="Endonuclease/exonuclease/phosphatase" evidence="10">
    <location>
        <begin position="4"/>
        <end position="248"/>
    </location>
</feature>
<keyword evidence="7" id="KW-0464">Manganese</keyword>
<dbReference type="SUPFAM" id="SSF56219">
    <property type="entry name" value="DNase I-like"/>
    <property type="match status" value="1"/>
</dbReference>
<feature type="site" description="Interaction with DNA substrate" evidence="8">
    <location>
        <position position="248"/>
    </location>
</feature>
<keyword evidence="3 7" id="KW-0479">Metal-binding</keyword>
<dbReference type="GO" id="GO:0006281">
    <property type="term" value="P:DNA repair"/>
    <property type="evidence" value="ECO:0007669"/>
    <property type="project" value="InterPro"/>
</dbReference>
<feature type="active site" description="Proton donor/acceptor" evidence="6">
    <location>
        <position position="147"/>
    </location>
</feature>
<dbReference type="PANTHER" id="PTHR43250">
    <property type="entry name" value="EXODEOXYRIBONUCLEASE III"/>
    <property type="match status" value="1"/>
</dbReference>
<gene>
    <name evidence="11" type="ORF">FHW18_003418</name>
</gene>
<comment type="cofactor">
    <cofactor evidence="7">
        <name>Mg(2+)</name>
        <dbReference type="ChEBI" id="CHEBI:18420"/>
    </cofactor>
    <cofactor evidence="7">
        <name>Mn(2+)</name>
        <dbReference type="ChEBI" id="CHEBI:29035"/>
    </cofactor>
    <text evidence="7">Probably binds two magnesium or manganese ions per subunit.</text>
</comment>
<feature type="compositionally biased region" description="Basic residues" evidence="9">
    <location>
        <begin position="346"/>
        <end position="362"/>
    </location>
</feature>
<dbReference type="NCBIfam" id="TIGR00633">
    <property type="entry name" value="xth"/>
    <property type="match status" value="1"/>
</dbReference>
<feature type="binding site" evidence="7">
    <location>
        <position position="247"/>
    </location>
    <ligand>
        <name>Mg(2+)</name>
        <dbReference type="ChEBI" id="CHEBI:18420"/>
        <label>1</label>
    </ligand>
</feature>
<feature type="compositionally biased region" description="Low complexity" evidence="9">
    <location>
        <begin position="308"/>
        <end position="326"/>
    </location>
</feature>
<feature type="binding site" evidence="7">
    <location>
        <position position="149"/>
    </location>
    <ligand>
        <name>Mg(2+)</name>
        <dbReference type="ChEBI" id="CHEBI:18420"/>
        <label>1</label>
    </ligand>
</feature>
<feature type="site" description="Important for catalytic activity" evidence="8">
    <location>
        <position position="218"/>
    </location>
</feature>
<evidence type="ECO:0000259" key="10">
    <source>
        <dbReference type="Pfam" id="PF03372"/>
    </source>
</evidence>
<feature type="compositionally biased region" description="Low complexity" evidence="9">
    <location>
        <begin position="334"/>
        <end position="345"/>
    </location>
</feature>
<dbReference type="EC" id="3.1.11.2" evidence="11"/>
<dbReference type="GO" id="GO:0004519">
    <property type="term" value="F:endonuclease activity"/>
    <property type="evidence" value="ECO:0007669"/>
    <property type="project" value="InterPro"/>
</dbReference>
<dbReference type="Proteomes" id="UP000542125">
    <property type="component" value="Unassembled WGS sequence"/>
</dbReference>
<feature type="active site" description="Proton acceptor" evidence="6">
    <location>
        <position position="248"/>
    </location>
</feature>
<name>A0A7Y9IW30_9BURK</name>